<evidence type="ECO:0000313" key="2">
    <source>
        <dbReference type="Proteomes" id="UP000464760"/>
    </source>
</evidence>
<accession>A0A6B9X1U8</accession>
<organism evidence="1 2">
    <name type="scientific">Escherichia phage pinkbiff</name>
    <dbReference type="NCBI Taxonomy" id="2696440"/>
    <lineage>
        <taxon>Viruses</taxon>
        <taxon>Duplodnaviria</taxon>
        <taxon>Heunggongvirae</taxon>
        <taxon>Uroviricota</taxon>
        <taxon>Caudoviricetes</taxon>
        <taxon>Andersonviridae</taxon>
        <taxon>Ounavirinae</taxon>
        <taxon>Felixounavirus</taxon>
        <taxon>Felixounavirus pinkbiff</taxon>
        <taxon>Felixounavirus Alf5</taxon>
    </lineage>
</organism>
<gene>
    <name evidence="1" type="ORF">pinkbiff_66</name>
</gene>
<sequence>MLMTGITAIIAIFALYKAYKAYNLANKAITQQVSNSLVESFLGRLSDEQIKRLEMSFRYKAKTYQISDIFKDNFQLVDDYNSLINALNVSDLKDYYTVIVQELSKRKISLDFGF</sequence>
<dbReference type="Proteomes" id="UP000464760">
    <property type="component" value="Segment"/>
</dbReference>
<protein>
    <submittedName>
        <fullName evidence="1">Uncharacterized protein</fullName>
    </submittedName>
</protein>
<proteinExistence type="predicted"/>
<keyword evidence="2" id="KW-1185">Reference proteome</keyword>
<reference evidence="2" key="1">
    <citation type="submission" date="2019-12" db="EMBL/GenBank/DDBJ databases">
        <authorList>
            <person name="Olsen N.S."/>
            <person name="Junco L.M.F."/>
            <person name="Kot W."/>
            <person name="Hansen L.H."/>
        </authorList>
    </citation>
    <scope>NUCLEOTIDE SEQUENCE [LARGE SCALE GENOMIC DNA]</scope>
</reference>
<evidence type="ECO:0000313" key="1">
    <source>
        <dbReference type="EMBL" id="QHR70061.1"/>
    </source>
</evidence>
<name>A0A6B9X1U8_9CAUD</name>
<dbReference type="EMBL" id="MN850603">
    <property type="protein sequence ID" value="QHR70061.1"/>
    <property type="molecule type" value="Genomic_DNA"/>
</dbReference>